<dbReference type="PANTHER" id="PTHR43625">
    <property type="entry name" value="AFLATOXIN B1 ALDEHYDE REDUCTASE"/>
    <property type="match status" value="1"/>
</dbReference>
<comment type="caution">
    <text evidence="2">The sequence shown here is derived from an EMBL/GenBank/DDBJ whole genome shotgun (WGS) entry which is preliminary data.</text>
</comment>
<evidence type="ECO:0000256" key="1">
    <source>
        <dbReference type="ARBA" id="ARBA00023002"/>
    </source>
</evidence>
<dbReference type="OrthoDB" id="37537at2759"/>
<name>A0A9D4UHE5_ADICA</name>
<accession>A0A9D4UHE5</accession>
<sequence>MCARVSDAQLLVQALKGIRHKFQLSMNFGIKYDEGDPVYVHAACEASLKRLDGDYIDLYYQNLVDTRVPIKVIVRFPPAYNLFSTQIVLKFQQQIQMLSMQTNYFTRYACI</sequence>
<dbReference type="SUPFAM" id="SSF51430">
    <property type="entry name" value="NAD(P)-linked oxidoreductase"/>
    <property type="match status" value="1"/>
</dbReference>
<dbReference type="InterPro" id="IPR036812">
    <property type="entry name" value="NAD(P)_OxRdtase_dom_sf"/>
</dbReference>
<dbReference type="InterPro" id="IPR050791">
    <property type="entry name" value="Aldo-Keto_reductase"/>
</dbReference>
<keyword evidence="1" id="KW-0560">Oxidoreductase</keyword>
<dbReference type="PANTHER" id="PTHR43625:SF40">
    <property type="entry name" value="ALDO-KETO REDUCTASE YAKC [NADP(+)]"/>
    <property type="match status" value="1"/>
</dbReference>
<dbReference type="Gene3D" id="3.20.20.100">
    <property type="entry name" value="NADP-dependent oxidoreductase domain"/>
    <property type="match status" value="1"/>
</dbReference>
<dbReference type="EMBL" id="JABFUD020000016">
    <property type="protein sequence ID" value="KAI5067954.1"/>
    <property type="molecule type" value="Genomic_DNA"/>
</dbReference>
<proteinExistence type="predicted"/>
<evidence type="ECO:0000313" key="2">
    <source>
        <dbReference type="EMBL" id="KAI5067954.1"/>
    </source>
</evidence>
<organism evidence="2 3">
    <name type="scientific">Adiantum capillus-veneris</name>
    <name type="common">Maidenhair fern</name>
    <dbReference type="NCBI Taxonomy" id="13818"/>
    <lineage>
        <taxon>Eukaryota</taxon>
        <taxon>Viridiplantae</taxon>
        <taxon>Streptophyta</taxon>
        <taxon>Embryophyta</taxon>
        <taxon>Tracheophyta</taxon>
        <taxon>Polypodiopsida</taxon>
        <taxon>Polypodiidae</taxon>
        <taxon>Polypodiales</taxon>
        <taxon>Pteridineae</taxon>
        <taxon>Pteridaceae</taxon>
        <taxon>Vittarioideae</taxon>
        <taxon>Adiantum</taxon>
    </lineage>
</organism>
<keyword evidence="3" id="KW-1185">Reference proteome</keyword>
<dbReference type="AlphaFoldDB" id="A0A9D4UHE5"/>
<dbReference type="Proteomes" id="UP000886520">
    <property type="component" value="Chromosome 16"/>
</dbReference>
<dbReference type="GO" id="GO:0016491">
    <property type="term" value="F:oxidoreductase activity"/>
    <property type="evidence" value="ECO:0007669"/>
    <property type="project" value="UniProtKB-KW"/>
</dbReference>
<reference evidence="2" key="1">
    <citation type="submission" date="2021-01" db="EMBL/GenBank/DDBJ databases">
        <title>Adiantum capillus-veneris genome.</title>
        <authorList>
            <person name="Fang Y."/>
            <person name="Liao Q."/>
        </authorList>
    </citation>
    <scope>NUCLEOTIDE SEQUENCE</scope>
    <source>
        <strain evidence="2">H3</strain>
        <tissue evidence="2">Leaf</tissue>
    </source>
</reference>
<protein>
    <submittedName>
        <fullName evidence="2">Uncharacterized protein</fullName>
    </submittedName>
</protein>
<gene>
    <name evidence="2" type="ORF">GOP47_0016299</name>
</gene>
<dbReference type="GO" id="GO:0005737">
    <property type="term" value="C:cytoplasm"/>
    <property type="evidence" value="ECO:0007669"/>
    <property type="project" value="TreeGrafter"/>
</dbReference>
<evidence type="ECO:0000313" key="3">
    <source>
        <dbReference type="Proteomes" id="UP000886520"/>
    </source>
</evidence>